<dbReference type="Pfam" id="PF01790">
    <property type="entry name" value="LGT"/>
    <property type="match status" value="1"/>
</dbReference>
<dbReference type="GO" id="GO:0016740">
    <property type="term" value="F:transferase activity"/>
    <property type="evidence" value="ECO:0007669"/>
    <property type="project" value="UniProtKB-KW"/>
</dbReference>
<dbReference type="EMBL" id="BAABCM010000027">
    <property type="protein sequence ID" value="GAA3857089.1"/>
    <property type="molecule type" value="Genomic_DNA"/>
</dbReference>
<reference evidence="9" key="1">
    <citation type="journal article" date="2019" name="Int. J. Syst. Evol. Microbiol.">
        <title>The Global Catalogue of Microorganisms (GCM) 10K type strain sequencing project: providing services to taxonomists for standard genome sequencing and annotation.</title>
        <authorList>
            <consortium name="The Broad Institute Genomics Platform"/>
            <consortium name="The Broad Institute Genome Sequencing Center for Infectious Disease"/>
            <person name="Wu L."/>
            <person name="Ma J."/>
        </authorList>
    </citation>
    <scope>NUCLEOTIDE SEQUENCE [LARGE SCALE GENOMIC DNA]</scope>
    <source>
        <strain evidence="9">JCM 17017</strain>
    </source>
</reference>
<comment type="catalytic activity">
    <reaction evidence="7">
        <text>L-cysteinyl-[prolipoprotein] + a 1,2-diacyl-sn-glycero-3-phospho-(1'-sn-glycerol) = an S-1,2-diacyl-sn-glyceryl-L-cysteinyl-[prolipoprotein] + sn-glycerol 1-phosphate + H(+)</text>
        <dbReference type="Rhea" id="RHEA:56712"/>
        <dbReference type="Rhea" id="RHEA-COMP:14679"/>
        <dbReference type="Rhea" id="RHEA-COMP:14680"/>
        <dbReference type="ChEBI" id="CHEBI:15378"/>
        <dbReference type="ChEBI" id="CHEBI:29950"/>
        <dbReference type="ChEBI" id="CHEBI:57685"/>
        <dbReference type="ChEBI" id="CHEBI:64716"/>
        <dbReference type="ChEBI" id="CHEBI:140658"/>
        <dbReference type="EC" id="2.5.1.145"/>
    </reaction>
</comment>
<organism evidence="8 9">
    <name type="scientific">Amycolatopsis tucumanensis</name>
    <dbReference type="NCBI Taxonomy" id="401106"/>
    <lineage>
        <taxon>Bacteria</taxon>
        <taxon>Bacillati</taxon>
        <taxon>Actinomycetota</taxon>
        <taxon>Actinomycetes</taxon>
        <taxon>Pseudonocardiales</taxon>
        <taxon>Pseudonocardiaceae</taxon>
        <taxon>Amycolatopsis</taxon>
    </lineage>
</organism>
<evidence type="ECO:0000256" key="6">
    <source>
        <dbReference type="ARBA" id="ARBA00023136"/>
    </source>
</evidence>
<evidence type="ECO:0000256" key="3">
    <source>
        <dbReference type="ARBA" id="ARBA00022679"/>
    </source>
</evidence>
<gene>
    <name evidence="8" type="primary">lgt_2</name>
    <name evidence="7" type="synonym">lgt</name>
    <name evidence="8" type="ORF">GCM10022380_88100</name>
</gene>
<dbReference type="PANTHER" id="PTHR30589">
    <property type="entry name" value="PROLIPOPROTEIN DIACYLGLYCERYL TRANSFERASE"/>
    <property type="match status" value="1"/>
</dbReference>
<feature type="transmembrane region" description="Helical" evidence="7">
    <location>
        <begin position="57"/>
        <end position="78"/>
    </location>
</feature>
<name>A0ABP7JWL4_9PSEU</name>
<feature type="binding site" evidence="7">
    <location>
        <position position="146"/>
    </location>
    <ligand>
        <name>a 1,2-diacyl-sn-glycero-3-phospho-(1'-sn-glycerol)</name>
        <dbReference type="ChEBI" id="CHEBI:64716"/>
    </ligand>
</feature>
<dbReference type="HAMAP" id="MF_01147">
    <property type="entry name" value="Lgt"/>
    <property type="match status" value="1"/>
</dbReference>
<dbReference type="EC" id="2.5.1.145" evidence="7"/>
<proteinExistence type="inferred from homology"/>
<comment type="pathway">
    <text evidence="7">Protein modification; lipoprotein biosynthesis (diacylglyceryl transfer).</text>
</comment>
<evidence type="ECO:0000256" key="5">
    <source>
        <dbReference type="ARBA" id="ARBA00022989"/>
    </source>
</evidence>
<comment type="function">
    <text evidence="7">Catalyzes the transfer of the diacylglyceryl group from phosphatidylglycerol to the sulfhydryl group of the N-terminal cysteine of a prolipoprotein, the first step in the formation of mature lipoproteins.</text>
</comment>
<dbReference type="NCBIfam" id="TIGR00544">
    <property type="entry name" value="lgt"/>
    <property type="match status" value="1"/>
</dbReference>
<comment type="similarity">
    <text evidence="1 7">Belongs to the Lgt family.</text>
</comment>
<feature type="transmembrane region" description="Helical" evidence="7">
    <location>
        <begin position="130"/>
        <end position="151"/>
    </location>
</feature>
<dbReference type="RefSeq" id="WP_237340266.1">
    <property type="nucleotide sequence ID" value="NZ_BAABCM010000027.1"/>
</dbReference>
<feature type="transmembrane region" description="Helical" evidence="7">
    <location>
        <begin position="98"/>
        <end position="118"/>
    </location>
</feature>
<feature type="transmembrane region" description="Helical" evidence="7">
    <location>
        <begin position="254"/>
        <end position="276"/>
    </location>
</feature>
<evidence type="ECO:0000313" key="9">
    <source>
        <dbReference type="Proteomes" id="UP001501624"/>
    </source>
</evidence>
<evidence type="ECO:0000256" key="1">
    <source>
        <dbReference type="ARBA" id="ARBA00007150"/>
    </source>
</evidence>
<dbReference type="InterPro" id="IPR001640">
    <property type="entry name" value="Lgt"/>
</dbReference>
<keyword evidence="2 7" id="KW-1003">Cell membrane</keyword>
<keyword evidence="5 7" id="KW-1133">Transmembrane helix</keyword>
<keyword evidence="3 7" id="KW-0808">Transferase</keyword>
<keyword evidence="6 7" id="KW-0472">Membrane</keyword>
<accession>A0ABP7JWL4</accession>
<sequence>MSGSVTVLAAIPSPPQGVWQIGPVPLRAYALCIIAGIVVAIWWGNRRYAARGGSPGTVTDVAVFAVPFGIIGGRIYHVATDYWRYFGPGKNPWDALKIWDGGLGIWGAIAFGALGAWIGCRRAGVSLPPFADAVAPGIAVAQAIGRLGNYFNQEVYGRPTSLPWGLEIYRRIDPVTGREDNLGGVAVDGNPVAVVQPTFLYEMLWIALVVALLVWADRRWRLGHGRVFALYVAGYTLGRFWIELLRDDPATEVFGLRINTIVSAVVFAGAVAYFVAARGKGAREISGAAVVSREDAAPRA</sequence>
<evidence type="ECO:0000256" key="7">
    <source>
        <dbReference type="HAMAP-Rule" id="MF_01147"/>
    </source>
</evidence>
<keyword evidence="9" id="KW-1185">Reference proteome</keyword>
<evidence type="ECO:0000256" key="4">
    <source>
        <dbReference type="ARBA" id="ARBA00022692"/>
    </source>
</evidence>
<evidence type="ECO:0000256" key="2">
    <source>
        <dbReference type="ARBA" id="ARBA00022475"/>
    </source>
</evidence>
<feature type="transmembrane region" description="Helical" evidence="7">
    <location>
        <begin position="223"/>
        <end position="242"/>
    </location>
</feature>
<dbReference type="PROSITE" id="PS01311">
    <property type="entry name" value="LGT"/>
    <property type="match status" value="1"/>
</dbReference>
<protein>
    <recommendedName>
        <fullName evidence="7">Phosphatidylglycerol--prolipoprotein diacylglyceryl transferase</fullName>
        <ecNumber evidence="7">2.5.1.145</ecNumber>
    </recommendedName>
</protein>
<comment type="subcellular location">
    <subcellularLocation>
        <location evidence="7">Cell membrane</location>
        <topology evidence="7">Multi-pass membrane protein</topology>
    </subcellularLocation>
</comment>
<comment type="caution">
    <text evidence="8">The sequence shown here is derived from an EMBL/GenBank/DDBJ whole genome shotgun (WGS) entry which is preliminary data.</text>
</comment>
<evidence type="ECO:0000313" key="8">
    <source>
        <dbReference type="EMBL" id="GAA3857089.1"/>
    </source>
</evidence>
<dbReference type="Proteomes" id="UP001501624">
    <property type="component" value="Unassembled WGS sequence"/>
</dbReference>
<feature type="transmembrane region" description="Helical" evidence="7">
    <location>
        <begin position="26"/>
        <end position="45"/>
    </location>
</feature>
<feature type="transmembrane region" description="Helical" evidence="7">
    <location>
        <begin position="199"/>
        <end position="216"/>
    </location>
</feature>
<dbReference type="PANTHER" id="PTHR30589:SF0">
    <property type="entry name" value="PHOSPHATIDYLGLYCEROL--PROLIPOPROTEIN DIACYLGLYCERYL TRANSFERASE"/>
    <property type="match status" value="1"/>
</dbReference>
<keyword evidence="4 7" id="KW-0812">Transmembrane</keyword>